<evidence type="ECO:0000256" key="5">
    <source>
        <dbReference type="ARBA" id="ARBA00022727"/>
    </source>
</evidence>
<name>R4T6U6_9CAUD</name>
<dbReference type="RefSeq" id="YP_008059282.1">
    <property type="nucleotide sequence ID" value="NC_021328.1"/>
</dbReference>
<evidence type="ECO:0000256" key="1">
    <source>
        <dbReference type="ARBA" id="ARBA00004992"/>
    </source>
</evidence>
<comment type="pathway">
    <text evidence="1">Pyrimidine metabolism; dTTP biosynthesis.</text>
</comment>
<proteinExistence type="inferred from homology"/>
<keyword evidence="6" id="KW-0547">Nucleotide-binding</keyword>
<dbReference type="Pfam" id="PF02223">
    <property type="entry name" value="Thymidylate_kin"/>
    <property type="match status" value="1"/>
</dbReference>
<dbReference type="GO" id="GO:0006227">
    <property type="term" value="P:dUDP biosynthetic process"/>
    <property type="evidence" value="ECO:0007669"/>
    <property type="project" value="TreeGrafter"/>
</dbReference>
<keyword evidence="4" id="KW-0808">Transferase</keyword>
<dbReference type="EC" id="2.7.4.9" evidence="3"/>
<dbReference type="Gene3D" id="3.40.50.300">
    <property type="entry name" value="P-loop containing nucleotide triphosphate hydrolases"/>
    <property type="match status" value="1"/>
</dbReference>
<dbReference type="InterPro" id="IPR018095">
    <property type="entry name" value="Thymidylate_kin_CS"/>
</dbReference>
<dbReference type="PANTHER" id="PTHR10344:SF4">
    <property type="entry name" value="UMP-CMP KINASE 2, MITOCHONDRIAL"/>
    <property type="match status" value="1"/>
</dbReference>
<dbReference type="InterPro" id="IPR018094">
    <property type="entry name" value="Thymidylate_kinase"/>
</dbReference>
<organism evidence="11 12">
    <name type="scientific">Halogranum tailed virus 1</name>
    <dbReference type="NCBI Taxonomy" id="1273749"/>
    <lineage>
        <taxon>Viruses</taxon>
        <taxon>Duplodnaviria</taxon>
        <taxon>Heunggongvirae</taxon>
        <taxon>Uroviricota</taxon>
        <taxon>Caudoviricetes</taxon>
        <taxon>Thumleimavirales</taxon>
        <taxon>Halomagnusviridae</taxon>
        <taxon>Hagravirus</taxon>
        <taxon>Hagravirus capitaneum</taxon>
        <taxon>Hagravirus HGTV1</taxon>
    </lineage>
</organism>
<dbReference type="EMBL" id="KC292026">
    <property type="protein sequence ID" value="AGM11404.1"/>
    <property type="molecule type" value="Genomic_DNA"/>
</dbReference>
<dbReference type="UniPathway" id="UPA00575"/>
<dbReference type="GO" id="GO:0004798">
    <property type="term" value="F:dTMP kinase activity"/>
    <property type="evidence" value="ECO:0007669"/>
    <property type="project" value="UniProtKB-EC"/>
</dbReference>
<evidence type="ECO:0000256" key="8">
    <source>
        <dbReference type="ARBA" id="ARBA00022840"/>
    </source>
</evidence>
<evidence type="ECO:0000313" key="11">
    <source>
        <dbReference type="EMBL" id="AGM11404.1"/>
    </source>
</evidence>
<dbReference type="Proteomes" id="UP000202786">
    <property type="component" value="Segment"/>
</dbReference>
<protein>
    <recommendedName>
        <fullName evidence="3">dTMP kinase</fullName>
        <ecNumber evidence="3">2.7.4.9</ecNumber>
    </recommendedName>
</protein>
<evidence type="ECO:0000256" key="4">
    <source>
        <dbReference type="ARBA" id="ARBA00022679"/>
    </source>
</evidence>
<dbReference type="PANTHER" id="PTHR10344">
    <property type="entry name" value="THYMIDYLATE KINASE"/>
    <property type="match status" value="1"/>
</dbReference>
<keyword evidence="5" id="KW-0545">Nucleotide biosynthesis</keyword>
<evidence type="ECO:0000256" key="2">
    <source>
        <dbReference type="ARBA" id="ARBA00009776"/>
    </source>
</evidence>
<gene>
    <name evidence="11" type="primary">106</name>
    <name evidence="11" type="ORF">HGTV1_106</name>
</gene>
<dbReference type="GO" id="GO:0006235">
    <property type="term" value="P:dTTP biosynthetic process"/>
    <property type="evidence" value="ECO:0007669"/>
    <property type="project" value="UniProtKB-UniPathway"/>
</dbReference>
<dbReference type="KEGG" id="vg:16193950"/>
<dbReference type="GO" id="GO:0006233">
    <property type="term" value="P:dTDP biosynthetic process"/>
    <property type="evidence" value="ECO:0007669"/>
    <property type="project" value="InterPro"/>
</dbReference>
<keyword evidence="12" id="KW-1185">Reference proteome</keyword>
<dbReference type="OrthoDB" id="14971at10239"/>
<feature type="domain" description="Thymidylate kinase-like" evidence="10">
    <location>
        <begin position="9"/>
        <end position="190"/>
    </location>
</feature>
<keyword evidence="7 11" id="KW-0418">Kinase</keyword>
<evidence type="ECO:0000256" key="9">
    <source>
        <dbReference type="ARBA" id="ARBA00048743"/>
    </source>
</evidence>
<keyword evidence="8" id="KW-0067">ATP-binding</keyword>
<evidence type="ECO:0000256" key="6">
    <source>
        <dbReference type="ARBA" id="ARBA00022741"/>
    </source>
</evidence>
<dbReference type="PROSITE" id="PS01331">
    <property type="entry name" value="THYMIDYLATE_KINASE"/>
    <property type="match status" value="1"/>
</dbReference>
<accession>R4T6U6</accession>
<evidence type="ECO:0000256" key="3">
    <source>
        <dbReference type="ARBA" id="ARBA00012980"/>
    </source>
</evidence>
<evidence type="ECO:0000256" key="7">
    <source>
        <dbReference type="ARBA" id="ARBA00022777"/>
    </source>
</evidence>
<dbReference type="InterPro" id="IPR039430">
    <property type="entry name" value="Thymidylate_kin-like_dom"/>
</dbReference>
<comment type="catalytic activity">
    <reaction evidence="9">
        <text>dTMP + ATP = dTDP + ADP</text>
        <dbReference type="Rhea" id="RHEA:13517"/>
        <dbReference type="ChEBI" id="CHEBI:30616"/>
        <dbReference type="ChEBI" id="CHEBI:58369"/>
        <dbReference type="ChEBI" id="CHEBI:63528"/>
        <dbReference type="ChEBI" id="CHEBI:456216"/>
        <dbReference type="EC" id="2.7.4.9"/>
    </reaction>
</comment>
<dbReference type="CDD" id="cd01672">
    <property type="entry name" value="TMPK"/>
    <property type="match status" value="1"/>
</dbReference>
<evidence type="ECO:0000259" key="10">
    <source>
        <dbReference type="Pfam" id="PF02223"/>
    </source>
</evidence>
<evidence type="ECO:0000313" key="12">
    <source>
        <dbReference type="Proteomes" id="UP000202786"/>
    </source>
</evidence>
<sequence>MRNGLFVTLEGVDGAGTTTVAEGLENEYGDVMMTSEPSDLWTGKQVRKCLQSDSGTNPLTDFYFFMGDRVHHIENRVRPAVQEGQMVISDRYADSTRAYQSIALEEAGIPRGHVMPYIESVMGPFNYEPDLTLWLDVDVGTSFDRVDGDEKYEQESGFQERVRENYEDLYERYDRIVRIDANQSKEAVLRDCIEEIETFK</sequence>
<dbReference type="NCBIfam" id="TIGR00041">
    <property type="entry name" value="DTMP_kinase"/>
    <property type="match status" value="1"/>
</dbReference>
<dbReference type="GO" id="GO:0005524">
    <property type="term" value="F:ATP binding"/>
    <property type="evidence" value="ECO:0007669"/>
    <property type="project" value="UniProtKB-KW"/>
</dbReference>
<comment type="similarity">
    <text evidence="2">Belongs to the thymidylate kinase family.</text>
</comment>
<reference evidence="11 12" key="1">
    <citation type="submission" date="2012-12" db="EMBL/GenBank/DDBJ databases">
        <authorList>
            <person name="Sencilo A."/>
            <person name="Jacobs-Sera D."/>
            <person name="Russell D.A."/>
            <person name="Ko C."/>
            <person name="Atanasova N."/>
            <person name="Osterlund E."/>
            <person name="Oksanen H.M."/>
            <person name="Bamford D.H."/>
            <person name="Hatfull G.F."/>
            <person name="Roine E."/>
            <person name="Hendrix R.W."/>
        </authorList>
    </citation>
    <scope>NUCLEOTIDE SEQUENCE [LARGE SCALE GENOMIC DNA]</scope>
</reference>
<dbReference type="InterPro" id="IPR027417">
    <property type="entry name" value="P-loop_NTPase"/>
</dbReference>
<dbReference type="GeneID" id="16193950"/>
<dbReference type="SUPFAM" id="SSF52540">
    <property type="entry name" value="P-loop containing nucleoside triphosphate hydrolases"/>
    <property type="match status" value="1"/>
</dbReference>
<dbReference type="HAMAP" id="MF_00165">
    <property type="entry name" value="Thymidylate_kinase"/>
    <property type="match status" value="1"/>
</dbReference>